<keyword evidence="3" id="KW-1185">Reference proteome</keyword>
<evidence type="ECO:0000259" key="1">
    <source>
        <dbReference type="Pfam" id="PF08818"/>
    </source>
</evidence>
<proteinExistence type="predicted"/>
<dbReference type="Pfam" id="PF08818">
    <property type="entry name" value="DUF1801"/>
    <property type="match status" value="1"/>
</dbReference>
<name>A0A344TIZ4_9BACT</name>
<accession>A0A344TIZ4</accession>
<reference evidence="2 3" key="1">
    <citation type="submission" date="2018-07" db="EMBL/GenBank/DDBJ databases">
        <title>Genome sequencing of Runella.</title>
        <authorList>
            <person name="Baek M.-G."/>
            <person name="Yi H."/>
        </authorList>
    </citation>
    <scope>NUCLEOTIDE SEQUENCE [LARGE SCALE GENOMIC DNA]</scope>
    <source>
        <strain evidence="2 3">HYN0085</strain>
    </source>
</reference>
<dbReference type="OrthoDB" id="5951444at2"/>
<protein>
    <submittedName>
        <fullName evidence="2">DUF1801 domain-containing protein</fullName>
    </submittedName>
</protein>
<organism evidence="2 3">
    <name type="scientific">Runella rosea</name>
    <dbReference type="NCBI Taxonomy" id="2259595"/>
    <lineage>
        <taxon>Bacteria</taxon>
        <taxon>Pseudomonadati</taxon>
        <taxon>Bacteroidota</taxon>
        <taxon>Cytophagia</taxon>
        <taxon>Cytophagales</taxon>
        <taxon>Spirosomataceae</taxon>
        <taxon>Runella</taxon>
    </lineage>
</organism>
<evidence type="ECO:0000313" key="2">
    <source>
        <dbReference type="EMBL" id="AXE18615.1"/>
    </source>
</evidence>
<gene>
    <name evidence="2" type="ORF">DR864_13050</name>
</gene>
<dbReference type="Proteomes" id="UP000251993">
    <property type="component" value="Chromosome"/>
</dbReference>
<dbReference type="KEGG" id="run:DR864_13050"/>
<feature type="domain" description="YdhG-like" evidence="1">
    <location>
        <begin position="33"/>
        <end position="130"/>
    </location>
</feature>
<dbReference type="RefSeq" id="WP_114067398.1">
    <property type="nucleotide sequence ID" value="NZ_CP030850.1"/>
</dbReference>
<dbReference type="EMBL" id="CP030850">
    <property type="protein sequence ID" value="AXE18615.1"/>
    <property type="molecule type" value="Genomic_DNA"/>
</dbReference>
<evidence type="ECO:0000313" key="3">
    <source>
        <dbReference type="Proteomes" id="UP000251993"/>
    </source>
</evidence>
<dbReference type="InterPro" id="IPR014922">
    <property type="entry name" value="YdhG-like"/>
</dbReference>
<dbReference type="SUPFAM" id="SSF159888">
    <property type="entry name" value="YdhG-like"/>
    <property type="match status" value="1"/>
</dbReference>
<sequence length="138" mass="15609">MAENKTQPTDQSVDAFIDGIDREQQRTDSSIVAEMMQRATGSKPRMWGESIIGFGDIHYKYATGREGDWFLVGFSPRKQNLTLYLTCGINNLEEELQRLGKHKTSVSCLYINKLSDINLLVLEEIIQKSVQIGPKTLV</sequence>
<dbReference type="AlphaFoldDB" id="A0A344TIZ4"/>